<keyword evidence="1" id="KW-0862">Zinc</keyword>
<keyword evidence="4" id="KW-1185">Reference proteome</keyword>
<dbReference type="Proteomes" id="UP001217089">
    <property type="component" value="Unassembled WGS sequence"/>
</dbReference>
<dbReference type="SUPFAM" id="SSF57845">
    <property type="entry name" value="B-box zinc-binding domain"/>
    <property type="match status" value="1"/>
</dbReference>
<keyword evidence="1" id="KW-0863">Zinc-finger</keyword>
<dbReference type="Pfam" id="PF22586">
    <property type="entry name" value="ANCHR-like_BBOX"/>
    <property type="match status" value="1"/>
</dbReference>
<proteinExistence type="predicted"/>
<dbReference type="EMBL" id="JARBDR010000021">
    <property type="protein sequence ID" value="KAJ8321578.1"/>
    <property type="molecule type" value="Genomic_DNA"/>
</dbReference>
<sequence>MDGHWLFFGTRIIVLLKYTPSFDCEFQLIKNNKKIHSRCLRQINLLRSVQFILTQKCELCETNNIIFQCINCDELMCETCKTLHLRSKASKKHKTEKCPSHTEEVLLMYCNTCNYPICRECVTSGVHLNHFMVKVEEVIDTKQQQLSNILRQTNEKSER</sequence>
<dbReference type="Pfam" id="PF00643">
    <property type="entry name" value="zf-B_box"/>
    <property type="match status" value="1"/>
</dbReference>
<organism evidence="3 4">
    <name type="scientific">Tegillarca granosa</name>
    <name type="common">Malaysian cockle</name>
    <name type="synonym">Anadara granosa</name>
    <dbReference type="NCBI Taxonomy" id="220873"/>
    <lineage>
        <taxon>Eukaryota</taxon>
        <taxon>Metazoa</taxon>
        <taxon>Spiralia</taxon>
        <taxon>Lophotrochozoa</taxon>
        <taxon>Mollusca</taxon>
        <taxon>Bivalvia</taxon>
        <taxon>Autobranchia</taxon>
        <taxon>Pteriomorphia</taxon>
        <taxon>Arcoida</taxon>
        <taxon>Arcoidea</taxon>
        <taxon>Arcidae</taxon>
        <taxon>Tegillarca</taxon>
    </lineage>
</organism>
<reference evidence="3 4" key="1">
    <citation type="submission" date="2022-12" db="EMBL/GenBank/DDBJ databases">
        <title>Chromosome-level genome of Tegillarca granosa.</title>
        <authorList>
            <person name="Kim J."/>
        </authorList>
    </citation>
    <scope>NUCLEOTIDE SEQUENCE [LARGE SCALE GENOMIC DNA]</scope>
    <source>
        <strain evidence="3">Teg-2019</strain>
        <tissue evidence="3">Adductor muscle</tissue>
    </source>
</reference>
<dbReference type="PANTHER" id="PTHR25462">
    <property type="entry name" value="BONUS, ISOFORM C-RELATED"/>
    <property type="match status" value="1"/>
</dbReference>
<dbReference type="InterPro" id="IPR047153">
    <property type="entry name" value="TRIM45/56/19-like"/>
</dbReference>
<dbReference type="PROSITE" id="PS50119">
    <property type="entry name" value="ZF_BBOX"/>
    <property type="match status" value="1"/>
</dbReference>
<dbReference type="PANTHER" id="PTHR25462:SF229">
    <property type="entry name" value="TRANSCRIPTION INTERMEDIARY FACTOR 1-BETA"/>
    <property type="match status" value="1"/>
</dbReference>
<keyword evidence="1" id="KW-0479">Metal-binding</keyword>
<accession>A0ABQ9FWG7</accession>
<feature type="domain" description="B box-type" evidence="2">
    <location>
        <begin position="93"/>
        <end position="135"/>
    </location>
</feature>
<name>A0ABQ9FWG7_TEGGR</name>
<dbReference type="InterPro" id="IPR000315">
    <property type="entry name" value="Znf_B-box"/>
</dbReference>
<dbReference type="CDD" id="cd19757">
    <property type="entry name" value="Bbox1"/>
    <property type="match status" value="1"/>
</dbReference>
<evidence type="ECO:0000259" key="2">
    <source>
        <dbReference type="PROSITE" id="PS50119"/>
    </source>
</evidence>
<evidence type="ECO:0000313" key="3">
    <source>
        <dbReference type="EMBL" id="KAJ8321578.1"/>
    </source>
</evidence>
<dbReference type="CDD" id="cd19756">
    <property type="entry name" value="Bbox2"/>
    <property type="match status" value="1"/>
</dbReference>
<dbReference type="SMART" id="SM00336">
    <property type="entry name" value="BBOX"/>
    <property type="match status" value="2"/>
</dbReference>
<comment type="caution">
    <text evidence="3">The sequence shown here is derived from an EMBL/GenBank/DDBJ whole genome shotgun (WGS) entry which is preliminary data.</text>
</comment>
<dbReference type="Gene3D" id="3.30.160.60">
    <property type="entry name" value="Classic Zinc Finger"/>
    <property type="match status" value="1"/>
</dbReference>
<gene>
    <name evidence="3" type="ORF">KUTeg_000869</name>
</gene>
<evidence type="ECO:0000313" key="4">
    <source>
        <dbReference type="Proteomes" id="UP001217089"/>
    </source>
</evidence>
<evidence type="ECO:0000256" key="1">
    <source>
        <dbReference type="PROSITE-ProRule" id="PRU00024"/>
    </source>
</evidence>
<protein>
    <recommendedName>
        <fullName evidence="2">B box-type domain-containing protein</fullName>
    </recommendedName>
</protein>